<dbReference type="PANTHER" id="PTHR41521:SF4">
    <property type="entry name" value="BLR0684 PROTEIN"/>
    <property type="match status" value="1"/>
</dbReference>
<keyword evidence="3" id="KW-1185">Reference proteome</keyword>
<dbReference type="EMBL" id="JBHTHX010002803">
    <property type="protein sequence ID" value="MFD0890955.1"/>
    <property type="molecule type" value="Genomic_DNA"/>
</dbReference>
<accession>A0ABW3E4C4</accession>
<evidence type="ECO:0000313" key="2">
    <source>
        <dbReference type="EMBL" id="MFD0890955.1"/>
    </source>
</evidence>
<organism evidence="2 3">
    <name type="scientific">Streptosporangium algeriense</name>
    <dbReference type="NCBI Taxonomy" id="1682748"/>
    <lineage>
        <taxon>Bacteria</taxon>
        <taxon>Bacillati</taxon>
        <taxon>Actinomycetota</taxon>
        <taxon>Actinomycetes</taxon>
        <taxon>Streptosporangiales</taxon>
        <taxon>Streptosporangiaceae</taxon>
        <taxon>Streptosporangium</taxon>
    </lineage>
</organism>
<dbReference type="Pfam" id="PF07045">
    <property type="entry name" value="DUF1330"/>
    <property type="match status" value="1"/>
</dbReference>
<dbReference type="Gene3D" id="3.30.70.100">
    <property type="match status" value="1"/>
</dbReference>
<dbReference type="SUPFAM" id="SSF54909">
    <property type="entry name" value="Dimeric alpha+beta barrel"/>
    <property type="match status" value="1"/>
</dbReference>
<reference evidence="3" key="1">
    <citation type="journal article" date="2019" name="Int. J. Syst. Evol. Microbiol.">
        <title>The Global Catalogue of Microorganisms (GCM) 10K type strain sequencing project: providing services to taxonomists for standard genome sequencing and annotation.</title>
        <authorList>
            <consortium name="The Broad Institute Genomics Platform"/>
            <consortium name="The Broad Institute Genome Sequencing Center for Infectious Disease"/>
            <person name="Wu L."/>
            <person name="Ma J."/>
        </authorList>
    </citation>
    <scope>NUCLEOTIDE SEQUENCE [LARGE SCALE GENOMIC DNA]</scope>
    <source>
        <strain evidence="3">CCUG 62974</strain>
    </source>
</reference>
<dbReference type="InterPro" id="IPR011008">
    <property type="entry name" value="Dimeric_a/b-barrel"/>
</dbReference>
<gene>
    <name evidence="2" type="ORF">ACFQ08_40950</name>
</gene>
<dbReference type="Proteomes" id="UP001597024">
    <property type="component" value="Unassembled WGS sequence"/>
</dbReference>
<proteinExistence type="predicted"/>
<dbReference type="InterPro" id="IPR010753">
    <property type="entry name" value="DUF1330"/>
</dbReference>
<feature type="domain" description="DUF1330" evidence="1">
    <location>
        <begin position="2"/>
        <end position="96"/>
    </location>
</feature>
<name>A0ABW3E4C4_9ACTN</name>
<comment type="caution">
    <text evidence="2">The sequence shown here is derived from an EMBL/GenBank/DDBJ whole genome shotgun (WGS) entry which is preliminary data.</text>
</comment>
<dbReference type="PANTHER" id="PTHR41521">
    <property type="match status" value="1"/>
</dbReference>
<evidence type="ECO:0000259" key="1">
    <source>
        <dbReference type="Pfam" id="PF07045"/>
    </source>
</evidence>
<evidence type="ECO:0000313" key="3">
    <source>
        <dbReference type="Proteomes" id="UP001597024"/>
    </source>
</evidence>
<sequence length="103" mass="11502">MSAYVMVDVEVFDAGRVPGYQALAEPSIRLYGGRYLVRGAKPEAVEGTWPASRHVVVLEFPDMEQVRRWYSSPEYAEAIEARKGAMDIRLLFVEGVPGQEDPA</sequence>
<protein>
    <submittedName>
        <fullName evidence="2">DUF1330 domain-containing protein</fullName>
    </submittedName>
</protein>